<dbReference type="InterPro" id="IPR006311">
    <property type="entry name" value="TAT_signal"/>
</dbReference>
<keyword evidence="5 7" id="KW-0408">Iron</keyword>
<dbReference type="Proteomes" id="UP000516305">
    <property type="component" value="Chromosome"/>
</dbReference>
<keyword evidence="12" id="KW-1185">Reference proteome</keyword>
<evidence type="ECO:0000313" key="12">
    <source>
        <dbReference type="Proteomes" id="UP000516305"/>
    </source>
</evidence>
<sequence>MSKTDRRTFLAKAGLLSLTAFSGAALLQACGGGASENSDSGNSSPSASSNTSAKPSTDAGACASQNANLSDSDLEVRESVAYVSKSTEADKICKNCRFFQPDKFEGSCAGCMLFVNGGVEPGGYCKSWAAQEA</sequence>
<accession>A0A7H0VF70</accession>
<dbReference type="GO" id="GO:0046872">
    <property type="term" value="F:metal ion binding"/>
    <property type="evidence" value="ECO:0007669"/>
    <property type="project" value="UniProtKB-KW"/>
</dbReference>
<organism evidence="11 12">
    <name type="scientific">Croceimicrobium hydrocarbonivorans</name>
    <dbReference type="NCBI Taxonomy" id="2761580"/>
    <lineage>
        <taxon>Bacteria</taxon>
        <taxon>Pseudomonadati</taxon>
        <taxon>Bacteroidota</taxon>
        <taxon>Flavobacteriia</taxon>
        <taxon>Flavobacteriales</taxon>
        <taxon>Owenweeksiaceae</taxon>
        <taxon>Croceimicrobium</taxon>
    </lineage>
</organism>
<feature type="compositionally biased region" description="Low complexity" evidence="8">
    <location>
        <begin position="31"/>
        <end position="53"/>
    </location>
</feature>
<gene>
    <name evidence="11" type="ORF">H4K34_00595</name>
</gene>
<protein>
    <recommendedName>
        <fullName evidence="7">High-potential iron-sulfur protein</fullName>
        <shortName evidence="7">HiPIP</shortName>
    </recommendedName>
</protein>
<evidence type="ECO:0000256" key="5">
    <source>
        <dbReference type="ARBA" id="ARBA00023004"/>
    </source>
</evidence>
<keyword evidence="2 7" id="KW-0004">4Fe-4S</keyword>
<dbReference type="Pfam" id="PF01355">
    <property type="entry name" value="HIPIP"/>
    <property type="match status" value="1"/>
</dbReference>
<keyword evidence="6 7" id="KW-0411">Iron-sulfur</keyword>
<feature type="chain" id="PRO_5028863541" description="High-potential iron-sulfur protein" evidence="9">
    <location>
        <begin position="25"/>
        <end position="133"/>
    </location>
</feature>
<evidence type="ECO:0000256" key="9">
    <source>
        <dbReference type="SAM" id="SignalP"/>
    </source>
</evidence>
<dbReference type="RefSeq" id="WP_210758895.1">
    <property type="nucleotide sequence ID" value="NZ_CP060139.1"/>
</dbReference>
<comment type="function">
    <text evidence="7">Specific class of high-redox-potential 4Fe-4S ferredoxins. Functions in anaerobic electron transport in most purple and in some other photosynthetic bacteria and in at least one genus (Paracoccus) of halophilic, denitrifying bacteria.</text>
</comment>
<dbReference type="KEGG" id="chyd:H4K34_00595"/>
<keyword evidence="9" id="KW-0732">Signal</keyword>
<name>A0A7H0VF70_9FLAO</name>
<comment type="subunit">
    <text evidence="7">Homodimer.</text>
</comment>
<reference evidence="11 12" key="1">
    <citation type="submission" date="2020-08" db="EMBL/GenBank/DDBJ databases">
        <title>Croceimicrobium hydrocarbonivorans gen. nov., sp. nov., a novel marine bacterium isolated from a bacterial consortium that degrades polyethylene terephthalate.</title>
        <authorList>
            <person name="Liu R."/>
        </authorList>
    </citation>
    <scope>NUCLEOTIDE SEQUENCE [LARGE SCALE GENOMIC DNA]</scope>
    <source>
        <strain evidence="11 12">A20-9</strain>
    </source>
</reference>
<keyword evidence="1 7" id="KW-0813">Transport</keyword>
<dbReference type="PROSITE" id="PS51318">
    <property type="entry name" value="TAT"/>
    <property type="match status" value="1"/>
</dbReference>
<dbReference type="InterPro" id="IPR000170">
    <property type="entry name" value="High_potential_FeS_prot"/>
</dbReference>
<evidence type="ECO:0000256" key="2">
    <source>
        <dbReference type="ARBA" id="ARBA00022485"/>
    </source>
</evidence>
<dbReference type="AlphaFoldDB" id="A0A7H0VF70"/>
<dbReference type="GO" id="GO:0019646">
    <property type="term" value="P:aerobic electron transport chain"/>
    <property type="evidence" value="ECO:0007669"/>
    <property type="project" value="InterPro"/>
</dbReference>
<evidence type="ECO:0000256" key="4">
    <source>
        <dbReference type="ARBA" id="ARBA00022982"/>
    </source>
</evidence>
<comment type="similarity">
    <text evidence="7">Belongs to the high-potential iron-sulfur protein (HiPIP) family.</text>
</comment>
<evidence type="ECO:0000256" key="7">
    <source>
        <dbReference type="RuleBase" id="RU000620"/>
    </source>
</evidence>
<feature type="domain" description="High potential iron-sulfur proteins family profile" evidence="10">
    <location>
        <begin position="64"/>
        <end position="133"/>
    </location>
</feature>
<evidence type="ECO:0000256" key="3">
    <source>
        <dbReference type="ARBA" id="ARBA00022723"/>
    </source>
</evidence>
<dbReference type="GO" id="GO:0009055">
    <property type="term" value="F:electron transfer activity"/>
    <property type="evidence" value="ECO:0007669"/>
    <property type="project" value="InterPro"/>
</dbReference>
<keyword evidence="4 7" id="KW-0249">Electron transport</keyword>
<evidence type="ECO:0000313" key="11">
    <source>
        <dbReference type="EMBL" id="QNR24368.1"/>
    </source>
</evidence>
<dbReference type="InterPro" id="IPR036369">
    <property type="entry name" value="HIPIP_sf"/>
</dbReference>
<keyword evidence="3 7" id="KW-0479">Metal-binding</keyword>
<evidence type="ECO:0000259" key="10">
    <source>
        <dbReference type="PROSITE" id="PS51373"/>
    </source>
</evidence>
<dbReference type="SUPFAM" id="SSF57652">
    <property type="entry name" value="HIPIP (high potential iron protein)"/>
    <property type="match status" value="1"/>
</dbReference>
<evidence type="ECO:0000256" key="8">
    <source>
        <dbReference type="SAM" id="MobiDB-lite"/>
    </source>
</evidence>
<dbReference type="PROSITE" id="PS51257">
    <property type="entry name" value="PROKAR_LIPOPROTEIN"/>
    <property type="match status" value="1"/>
</dbReference>
<feature type="signal peptide" evidence="9">
    <location>
        <begin position="1"/>
        <end position="24"/>
    </location>
</feature>
<dbReference type="Gene3D" id="4.10.490.10">
    <property type="entry name" value="High potential iron-sulphur protein"/>
    <property type="match status" value="1"/>
</dbReference>
<dbReference type="GO" id="GO:0051539">
    <property type="term" value="F:4 iron, 4 sulfur cluster binding"/>
    <property type="evidence" value="ECO:0007669"/>
    <property type="project" value="UniProtKB-KW"/>
</dbReference>
<dbReference type="PROSITE" id="PS51373">
    <property type="entry name" value="HIPIP"/>
    <property type="match status" value="1"/>
</dbReference>
<proteinExistence type="inferred from homology"/>
<evidence type="ECO:0000256" key="1">
    <source>
        <dbReference type="ARBA" id="ARBA00022448"/>
    </source>
</evidence>
<dbReference type="EMBL" id="CP060139">
    <property type="protein sequence ID" value="QNR24368.1"/>
    <property type="molecule type" value="Genomic_DNA"/>
</dbReference>
<feature type="region of interest" description="Disordered" evidence="8">
    <location>
        <begin position="31"/>
        <end position="66"/>
    </location>
</feature>
<evidence type="ECO:0000256" key="6">
    <source>
        <dbReference type="ARBA" id="ARBA00023014"/>
    </source>
</evidence>